<evidence type="ECO:0000313" key="2">
    <source>
        <dbReference type="Proteomes" id="UP000693970"/>
    </source>
</evidence>
<keyword evidence="2" id="KW-1185">Reference proteome</keyword>
<protein>
    <submittedName>
        <fullName evidence="1">Uncharacterized protein</fullName>
    </submittedName>
</protein>
<proteinExistence type="predicted"/>
<organism evidence="1 2">
    <name type="scientific">Nitzschia inconspicua</name>
    <dbReference type="NCBI Taxonomy" id="303405"/>
    <lineage>
        <taxon>Eukaryota</taxon>
        <taxon>Sar</taxon>
        <taxon>Stramenopiles</taxon>
        <taxon>Ochrophyta</taxon>
        <taxon>Bacillariophyta</taxon>
        <taxon>Bacillariophyceae</taxon>
        <taxon>Bacillariophycidae</taxon>
        <taxon>Bacillariales</taxon>
        <taxon>Bacillariaceae</taxon>
        <taxon>Nitzschia</taxon>
    </lineage>
</organism>
<dbReference type="EMBL" id="JAGRRH010000018">
    <property type="protein sequence ID" value="KAG7350898.1"/>
    <property type="molecule type" value="Genomic_DNA"/>
</dbReference>
<sequence>MFLHPTLACLRKARVTIPQLSPTHTRARLLEFCFNDEGISDGSVNVSCYDPIFILECSPDMISEGFRKFPDHCPKMLVESQEEGSFRRKLDIKLGIWYNVETVVGEIDDGDVDDPSEDKWLWQAYSHE</sequence>
<dbReference type="Proteomes" id="UP000693970">
    <property type="component" value="Unassembled WGS sequence"/>
</dbReference>
<gene>
    <name evidence="1" type="ORF">IV203_010258</name>
</gene>
<reference evidence="1" key="2">
    <citation type="submission" date="2021-04" db="EMBL/GenBank/DDBJ databases">
        <authorList>
            <person name="Podell S."/>
        </authorList>
    </citation>
    <scope>NUCLEOTIDE SEQUENCE</scope>
    <source>
        <strain evidence="1">Hildebrandi</strain>
    </source>
</reference>
<comment type="caution">
    <text evidence="1">The sequence shown here is derived from an EMBL/GenBank/DDBJ whole genome shotgun (WGS) entry which is preliminary data.</text>
</comment>
<name>A0A9K3KXA3_9STRA</name>
<dbReference type="OrthoDB" id="43735at2759"/>
<reference evidence="1" key="1">
    <citation type="journal article" date="2021" name="Sci. Rep.">
        <title>Diploid genomic architecture of Nitzschia inconspicua, an elite biomass production diatom.</title>
        <authorList>
            <person name="Oliver A."/>
            <person name="Podell S."/>
            <person name="Pinowska A."/>
            <person name="Traller J.C."/>
            <person name="Smith S.R."/>
            <person name="McClure R."/>
            <person name="Beliaev A."/>
            <person name="Bohutskyi P."/>
            <person name="Hill E.A."/>
            <person name="Rabines A."/>
            <person name="Zheng H."/>
            <person name="Allen L.Z."/>
            <person name="Kuo A."/>
            <person name="Grigoriev I.V."/>
            <person name="Allen A.E."/>
            <person name="Hazlebeck D."/>
            <person name="Allen E.E."/>
        </authorList>
    </citation>
    <scope>NUCLEOTIDE SEQUENCE</scope>
    <source>
        <strain evidence="1">Hildebrandi</strain>
    </source>
</reference>
<dbReference type="AlphaFoldDB" id="A0A9K3KXA3"/>
<evidence type="ECO:0000313" key="1">
    <source>
        <dbReference type="EMBL" id="KAG7350898.1"/>
    </source>
</evidence>
<accession>A0A9K3KXA3</accession>